<keyword evidence="1" id="KW-0175">Coiled coil</keyword>
<proteinExistence type="predicted"/>
<dbReference type="Proteomes" id="UP000017836">
    <property type="component" value="Unassembled WGS sequence"/>
</dbReference>
<evidence type="ECO:0000313" key="2">
    <source>
        <dbReference type="EMBL" id="ERN02065.1"/>
    </source>
</evidence>
<evidence type="ECO:0000313" key="3">
    <source>
        <dbReference type="Proteomes" id="UP000017836"/>
    </source>
</evidence>
<organism evidence="2 3">
    <name type="scientific">Amborella trichopoda</name>
    <dbReference type="NCBI Taxonomy" id="13333"/>
    <lineage>
        <taxon>Eukaryota</taxon>
        <taxon>Viridiplantae</taxon>
        <taxon>Streptophyta</taxon>
        <taxon>Embryophyta</taxon>
        <taxon>Tracheophyta</taxon>
        <taxon>Spermatophyta</taxon>
        <taxon>Magnoliopsida</taxon>
        <taxon>Amborellales</taxon>
        <taxon>Amborellaceae</taxon>
        <taxon>Amborella</taxon>
    </lineage>
</organism>
<sequence>MCPLLSLDDISLLEASHKKLLLQVEKEIHSQLRDAERNISSLRKQAMESGTKALRNAGSQSLVVNYNNRSSQGVT</sequence>
<protein>
    <submittedName>
        <fullName evidence="2">Uncharacterized protein</fullName>
    </submittedName>
</protein>
<gene>
    <name evidence="2" type="ORF">AMTR_s00045p00140260</name>
</gene>
<dbReference type="HOGENOM" id="CLU_2674384_0_0_1"/>
<dbReference type="AlphaFoldDB" id="W1P521"/>
<reference evidence="3" key="1">
    <citation type="journal article" date="2013" name="Science">
        <title>The Amborella genome and the evolution of flowering plants.</title>
        <authorList>
            <consortium name="Amborella Genome Project"/>
        </authorList>
    </citation>
    <scope>NUCLEOTIDE SEQUENCE [LARGE SCALE GENOMIC DNA]</scope>
</reference>
<dbReference type="EMBL" id="KI394661">
    <property type="protein sequence ID" value="ERN02065.1"/>
    <property type="molecule type" value="Genomic_DNA"/>
</dbReference>
<accession>W1P521</accession>
<keyword evidence="3" id="KW-1185">Reference proteome</keyword>
<dbReference type="Gramene" id="ERN02065">
    <property type="protein sequence ID" value="ERN02065"/>
    <property type="gene ID" value="AMTR_s00045p00140260"/>
</dbReference>
<evidence type="ECO:0000256" key="1">
    <source>
        <dbReference type="SAM" id="Coils"/>
    </source>
</evidence>
<feature type="coiled-coil region" evidence="1">
    <location>
        <begin position="25"/>
        <end position="52"/>
    </location>
</feature>
<name>W1P521_AMBTC</name>